<dbReference type="InterPro" id="IPR023227">
    <property type="entry name" value="SAM_OH_AdoTrfase_C_sf"/>
</dbReference>
<dbReference type="EMBL" id="CAEZWE010000054">
    <property type="protein sequence ID" value="CAB4658350.1"/>
    <property type="molecule type" value="Genomic_DNA"/>
</dbReference>
<dbReference type="AlphaFoldDB" id="A0A6J6L8R9"/>
<dbReference type="SUPFAM" id="SSF101852">
    <property type="entry name" value="Bacterial fluorinating enzyme, C-terminal domain"/>
    <property type="match status" value="1"/>
</dbReference>
<evidence type="ECO:0000259" key="1">
    <source>
        <dbReference type="Pfam" id="PF20257"/>
    </source>
</evidence>
<dbReference type="Pfam" id="PF20257">
    <property type="entry name" value="SAM_HAT_C"/>
    <property type="match status" value="1"/>
</dbReference>
<proteinExistence type="predicted"/>
<evidence type="ECO:0000313" key="2">
    <source>
        <dbReference type="EMBL" id="CAB4658350.1"/>
    </source>
</evidence>
<dbReference type="InterPro" id="IPR046470">
    <property type="entry name" value="SAM_HAT_C"/>
</dbReference>
<reference evidence="2" key="1">
    <citation type="submission" date="2020-05" db="EMBL/GenBank/DDBJ databases">
        <authorList>
            <person name="Chiriac C."/>
            <person name="Salcher M."/>
            <person name="Ghai R."/>
            <person name="Kavagutti S V."/>
        </authorList>
    </citation>
    <scope>NUCLEOTIDE SEQUENCE</scope>
</reference>
<dbReference type="Gene3D" id="2.40.30.90">
    <property type="entry name" value="Bacterial fluorinating enzyme like"/>
    <property type="match status" value="1"/>
</dbReference>
<organism evidence="2">
    <name type="scientific">freshwater metagenome</name>
    <dbReference type="NCBI Taxonomy" id="449393"/>
    <lineage>
        <taxon>unclassified sequences</taxon>
        <taxon>metagenomes</taxon>
        <taxon>ecological metagenomes</taxon>
    </lineage>
</organism>
<feature type="domain" description="S-adenosyl-l-methionine hydroxide adenosyltransferase C-terminal" evidence="1">
    <location>
        <begin position="3"/>
        <end position="82"/>
    </location>
</feature>
<name>A0A6J6L8R9_9ZZZZ</name>
<gene>
    <name evidence="2" type="ORF">UFOPK2169_01233</name>
</gene>
<accession>A0A6J6L8R9</accession>
<protein>
    <submittedName>
        <fullName evidence="2">Unannotated protein</fullName>
    </submittedName>
</protein>
<sequence length="102" mass="10857">MAWVDVFGNCQLNIGPEDVAHMGDVFRLVMGDDVRSARLVTHFAEIDGGAIGAVLDSYGMIALAIDRGSAAEALRLQEGDEVLVFQGDSEISTSSVTLRSTK</sequence>